<organism evidence="2 3">
    <name type="scientific">Flavobacterium haoranii</name>
    <dbReference type="NCBI Taxonomy" id="683124"/>
    <lineage>
        <taxon>Bacteria</taxon>
        <taxon>Pseudomonadati</taxon>
        <taxon>Bacteroidota</taxon>
        <taxon>Flavobacteriia</taxon>
        <taxon>Flavobacteriales</taxon>
        <taxon>Flavobacteriaceae</taxon>
        <taxon>Flavobacterium</taxon>
    </lineage>
</organism>
<evidence type="ECO:0000313" key="2">
    <source>
        <dbReference type="EMBL" id="SHI82834.1"/>
    </source>
</evidence>
<dbReference type="OrthoDB" id="1142271at2"/>
<evidence type="ECO:0000313" key="3">
    <source>
        <dbReference type="Proteomes" id="UP000184232"/>
    </source>
</evidence>
<sequence length="266" mass="30606">MTKKIQHLVLLLVLAPFFANAQFGFSHEIGAFIGGVAFQSDFGVRHDFETNAGNTGFGIGLVHYMNFSYRAECNCYTPETYFNDHFKLRSELSYNSTKLEHFGKWVDKDSEHAYKLKAMKGEAKVTDIGMQLEYFPWSIREFTAREGAWAPFIGLGAHYSFFSNNTYSTRVGGLNNPDNVYPDYQAVNNGGYNGWSTEGGSTWSIVSSVGTRYKLTELSDLFVELRWQYYFSDWVDGLKKNPDLHPENKANDWNLWFHFGYIYYLD</sequence>
<dbReference type="Proteomes" id="UP000184232">
    <property type="component" value="Unassembled WGS sequence"/>
</dbReference>
<dbReference type="EMBL" id="FQZH01000001">
    <property type="protein sequence ID" value="SHI82834.1"/>
    <property type="molecule type" value="Genomic_DNA"/>
</dbReference>
<keyword evidence="1" id="KW-0732">Signal</keyword>
<feature type="signal peptide" evidence="1">
    <location>
        <begin position="1"/>
        <end position="21"/>
    </location>
</feature>
<evidence type="ECO:0008006" key="4">
    <source>
        <dbReference type="Google" id="ProtNLM"/>
    </source>
</evidence>
<dbReference type="RefSeq" id="WP_072782104.1">
    <property type="nucleotide sequence ID" value="NZ_CP045292.1"/>
</dbReference>
<protein>
    <recommendedName>
        <fullName evidence="4">Glutamate dehydrogenase</fullName>
    </recommendedName>
</protein>
<keyword evidence="3" id="KW-1185">Reference proteome</keyword>
<accession>A0A1M6EBH8</accession>
<proteinExistence type="predicted"/>
<evidence type="ECO:0000256" key="1">
    <source>
        <dbReference type="SAM" id="SignalP"/>
    </source>
</evidence>
<dbReference type="NCBIfam" id="NF047659">
    <property type="entry name" value="THC0290_0291_fam"/>
    <property type="match status" value="1"/>
</dbReference>
<reference evidence="2 3" key="1">
    <citation type="submission" date="2016-11" db="EMBL/GenBank/DDBJ databases">
        <authorList>
            <person name="Jaros S."/>
            <person name="Januszkiewicz K."/>
            <person name="Wedrychowicz H."/>
        </authorList>
    </citation>
    <scope>NUCLEOTIDE SEQUENCE [LARGE SCALE GENOMIC DNA]</scope>
    <source>
        <strain evidence="2 3">DSM 22807</strain>
    </source>
</reference>
<feature type="chain" id="PRO_5012567771" description="Glutamate dehydrogenase" evidence="1">
    <location>
        <begin position="22"/>
        <end position="266"/>
    </location>
</feature>
<gene>
    <name evidence="2" type="ORF">SAMN05444337_0902</name>
</gene>
<dbReference type="Gene3D" id="2.40.160.20">
    <property type="match status" value="1"/>
</dbReference>
<dbReference type="STRING" id="683124.SAMN05444337_0902"/>
<name>A0A1M6EBH8_9FLAO</name>
<dbReference type="AlphaFoldDB" id="A0A1M6EBH8"/>